<dbReference type="SUPFAM" id="SSF56935">
    <property type="entry name" value="Porins"/>
    <property type="match status" value="1"/>
</dbReference>
<dbReference type="STRING" id="1385699.A7A78_06550"/>
<dbReference type="AlphaFoldDB" id="A0A1A9LAI5"/>
<evidence type="ECO:0000259" key="1">
    <source>
        <dbReference type="Pfam" id="PF13372"/>
    </source>
</evidence>
<dbReference type="InterPro" id="IPR025388">
    <property type="entry name" value="Alginate_export_dom"/>
</dbReference>
<keyword evidence="3" id="KW-1185">Reference proteome</keyword>
<feature type="domain" description="Alginate export" evidence="1">
    <location>
        <begin position="64"/>
        <end position="389"/>
    </location>
</feature>
<accession>A0A1A9LAI5</accession>
<comment type="caution">
    <text evidence="2">The sequence shown here is derived from an EMBL/GenBank/DDBJ whole genome shotgun (WGS) entry which is preliminary data.</text>
</comment>
<dbReference type="OrthoDB" id="1070463at2"/>
<protein>
    <recommendedName>
        <fullName evidence="1">Alginate export domain-containing protein</fullName>
    </recommendedName>
</protein>
<organism evidence="2 3">
    <name type="scientific">Aequorivita soesokkakensis</name>
    <dbReference type="NCBI Taxonomy" id="1385699"/>
    <lineage>
        <taxon>Bacteria</taxon>
        <taxon>Pseudomonadati</taxon>
        <taxon>Bacteroidota</taxon>
        <taxon>Flavobacteriia</taxon>
        <taxon>Flavobacteriales</taxon>
        <taxon>Flavobacteriaceae</taxon>
        <taxon>Aequorivita</taxon>
    </lineage>
</organism>
<dbReference type="RefSeq" id="WP_068762899.1">
    <property type="nucleotide sequence ID" value="NZ_LXIE01000049.1"/>
</dbReference>
<evidence type="ECO:0000313" key="2">
    <source>
        <dbReference type="EMBL" id="OAD90203.1"/>
    </source>
</evidence>
<sequence length="427" mass="49001">MNISKNIFFIFLFFAITKTYSQFTVDAQLRPRFEFRHGYKTLFPDDTNPAAFVSQRTRLNFGYKTEKLHFYISPQDVRIWGDVPQLNVADENGFSLHQAWAEIKLIKEFDLKIGRQEIVYDDQRFFGNVDWAQQGRSHDAAILKFEPTSLKLHLGAAYNQDGEALTGNILTKNTYKSFQYLWFHKDWEKLSASFLFLNNGMQYIDENDESKNDTRFSQTAGIYLKAKANKFNFASNLYYQFGNDVANNDLSAYLVSLEASYSAMENLNFTLGGELQSGNDFGAPSNGKNKAFNPLYGTNHKFNGFMDYFYVGNHTNNVGLVDIYGNVKYSFNEKSNLFVGIHKFFAAAEIINESSKYLGFEIDLVTSHKLSEFVTVQAGYSQFFASNGIETVKNNFDGNSNNWAWAMLTIDPLLFTWQKQDTQPNNQ</sequence>
<dbReference type="Proteomes" id="UP000077552">
    <property type="component" value="Unassembled WGS sequence"/>
</dbReference>
<proteinExistence type="predicted"/>
<evidence type="ECO:0000313" key="3">
    <source>
        <dbReference type="Proteomes" id="UP000077552"/>
    </source>
</evidence>
<gene>
    <name evidence="2" type="ORF">A7A78_06550</name>
</gene>
<dbReference type="EMBL" id="LXIE01000049">
    <property type="protein sequence ID" value="OAD90203.1"/>
    <property type="molecule type" value="Genomic_DNA"/>
</dbReference>
<dbReference type="Pfam" id="PF13372">
    <property type="entry name" value="Alginate_exp"/>
    <property type="match status" value="1"/>
</dbReference>
<reference evidence="2 3" key="1">
    <citation type="submission" date="2016-05" db="EMBL/GenBank/DDBJ databases">
        <title>Genome sequencing of Vitellibacter soesokkakensis RSSK-12.</title>
        <authorList>
            <person name="Thevarajoo S."/>
            <person name="Selvaratnam C."/>
            <person name="Goh K.M."/>
            <person name="Chan K.-G."/>
            <person name="Chong C.S."/>
        </authorList>
    </citation>
    <scope>NUCLEOTIDE SEQUENCE [LARGE SCALE GENOMIC DNA]</scope>
    <source>
        <strain evidence="2 3">RSSK-12</strain>
    </source>
</reference>
<name>A0A1A9LAI5_9FLAO</name>